<dbReference type="AlphaFoldDB" id="A0A418W0R6"/>
<dbReference type="RefSeq" id="WP_119829241.1">
    <property type="nucleotide sequence ID" value="NZ_QYUL01000001.1"/>
</dbReference>
<evidence type="ECO:0000313" key="2">
    <source>
        <dbReference type="Proteomes" id="UP000283458"/>
    </source>
</evidence>
<dbReference type="OrthoDB" id="9815695at2"/>
<dbReference type="EMBL" id="QYUL01000001">
    <property type="protein sequence ID" value="RJF83603.1"/>
    <property type="molecule type" value="Genomic_DNA"/>
</dbReference>
<protein>
    <submittedName>
        <fullName evidence="1">DUF2849 domain-containing protein</fullName>
    </submittedName>
</protein>
<name>A0A418W0R6_9PROT</name>
<accession>A0A418W0R6</accession>
<dbReference type="Proteomes" id="UP000283458">
    <property type="component" value="Unassembled WGS sequence"/>
</dbReference>
<dbReference type="InterPro" id="IPR021270">
    <property type="entry name" value="DUF2849"/>
</dbReference>
<organism evidence="1 2">
    <name type="scientific">Azospirillum cavernae</name>
    <dbReference type="NCBI Taxonomy" id="2320860"/>
    <lineage>
        <taxon>Bacteria</taxon>
        <taxon>Pseudomonadati</taxon>
        <taxon>Pseudomonadota</taxon>
        <taxon>Alphaproteobacteria</taxon>
        <taxon>Rhodospirillales</taxon>
        <taxon>Azospirillaceae</taxon>
        <taxon>Azospirillum</taxon>
    </lineage>
</organism>
<sequence length="103" mass="10797">MPSPDGTLHAITANRLRDGVVVFLGAAGAWVESFADAALLTEAEATTALAAAKAQAERDQFGVDLYAFEVESENGAALPVKMRERIRTLGPSVRLDLGKQAAA</sequence>
<keyword evidence="2" id="KW-1185">Reference proteome</keyword>
<proteinExistence type="predicted"/>
<dbReference type="Pfam" id="PF11011">
    <property type="entry name" value="DUF2849"/>
    <property type="match status" value="1"/>
</dbReference>
<comment type="caution">
    <text evidence="1">The sequence shown here is derived from an EMBL/GenBank/DDBJ whole genome shotgun (WGS) entry which is preliminary data.</text>
</comment>
<reference evidence="1 2" key="1">
    <citation type="submission" date="2018-09" db="EMBL/GenBank/DDBJ databases">
        <authorList>
            <person name="Zhu H."/>
        </authorList>
    </citation>
    <scope>NUCLEOTIDE SEQUENCE [LARGE SCALE GENOMIC DNA]</scope>
    <source>
        <strain evidence="1 2">K2W22B-5</strain>
    </source>
</reference>
<evidence type="ECO:0000313" key="1">
    <source>
        <dbReference type="EMBL" id="RJF83603.1"/>
    </source>
</evidence>
<gene>
    <name evidence="1" type="ORF">D3877_02835</name>
</gene>